<feature type="transmembrane region" description="Helical" evidence="6">
    <location>
        <begin position="281"/>
        <end position="301"/>
    </location>
</feature>
<dbReference type="EMBL" id="QEXO01000001">
    <property type="protein sequence ID" value="PWE15346.1"/>
    <property type="molecule type" value="Genomic_DNA"/>
</dbReference>
<dbReference type="PANTHER" id="PTHR35007:SF1">
    <property type="entry name" value="PILUS ASSEMBLY PROTEIN"/>
    <property type="match status" value="1"/>
</dbReference>
<proteinExistence type="predicted"/>
<evidence type="ECO:0000256" key="5">
    <source>
        <dbReference type="ARBA" id="ARBA00023136"/>
    </source>
</evidence>
<dbReference type="Pfam" id="PF00482">
    <property type="entry name" value="T2SSF"/>
    <property type="match status" value="1"/>
</dbReference>
<evidence type="ECO:0000313" key="9">
    <source>
        <dbReference type="Proteomes" id="UP000245216"/>
    </source>
</evidence>
<sequence length="307" mass="34103">MMALYIALAAVILMLGAVLLWAKGAQRQQAQRSAQVLEQQLALRPAVQSSVRAQPSPQDAWLGAPKGWREFMLRTGIQPSQRFYLTLLLGIVVPPAVLLAFVGPVAGIAMLIATVLGAYTFLWFRSDKRHRKIVSQIPDFLDLMVRLITIGNSMGAAFLNAADNTPQPLGQVLQDANSLHRSGQDLDVALRAVSRQHGLHELFLVAAVISVAMRFGGRSDQTMERMAGFMRDRENARSELVALSAEVRLSAWILALLPILIGVYILIFNNELFLTMWNDPVGFRMLLFAAVLQCVGCYWLYWMARNV</sequence>
<comment type="caution">
    <text evidence="8">The sequence shown here is derived from an EMBL/GenBank/DDBJ whole genome shotgun (WGS) entry which is preliminary data.</text>
</comment>
<dbReference type="InterPro" id="IPR018076">
    <property type="entry name" value="T2SS_GspF_dom"/>
</dbReference>
<feature type="transmembrane region" description="Helical" evidence="6">
    <location>
        <begin position="108"/>
        <end position="124"/>
    </location>
</feature>
<dbReference type="PANTHER" id="PTHR35007">
    <property type="entry name" value="INTEGRAL MEMBRANE PROTEIN-RELATED"/>
    <property type="match status" value="1"/>
</dbReference>
<evidence type="ECO:0000256" key="6">
    <source>
        <dbReference type="SAM" id="Phobius"/>
    </source>
</evidence>
<accession>A0A2U2BMZ3</accession>
<keyword evidence="4 6" id="KW-1133">Transmembrane helix</keyword>
<dbReference type="Proteomes" id="UP000245216">
    <property type="component" value="Unassembled WGS sequence"/>
</dbReference>
<feature type="transmembrane region" description="Helical" evidence="6">
    <location>
        <begin position="249"/>
        <end position="269"/>
    </location>
</feature>
<evidence type="ECO:0000256" key="4">
    <source>
        <dbReference type="ARBA" id="ARBA00022989"/>
    </source>
</evidence>
<reference evidence="8 9" key="1">
    <citation type="submission" date="2018-05" db="EMBL/GenBank/DDBJ databases">
        <title>Genome Sequence of an Efficient Indole-Degrading Bacterium, Alcaligenes sp.YBY.</title>
        <authorList>
            <person name="Yang B."/>
        </authorList>
    </citation>
    <scope>NUCLEOTIDE SEQUENCE [LARGE SCALE GENOMIC DNA]</scope>
    <source>
        <strain evidence="8 9">YBY</strain>
    </source>
</reference>
<feature type="domain" description="Type II secretion system protein GspF" evidence="7">
    <location>
        <begin position="140"/>
        <end position="266"/>
    </location>
</feature>
<evidence type="ECO:0000313" key="8">
    <source>
        <dbReference type="EMBL" id="PWE15346.1"/>
    </source>
</evidence>
<evidence type="ECO:0000256" key="3">
    <source>
        <dbReference type="ARBA" id="ARBA00022692"/>
    </source>
</evidence>
<keyword evidence="5 6" id="KW-0472">Membrane</keyword>
<organism evidence="8 9">
    <name type="scientific">Alcaligenes faecalis</name>
    <dbReference type="NCBI Taxonomy" id="511"/>
    <lineage>
        <taxon>Bacteria</taxon>
        <taxon>Pseudomonadati</taxon>
        <taxon>Pseudomonadota</taxon>
        <taxon>Betaproteobacteria</taxon>
        <taxon>Burkholderiales</taxon>
        <taxon>Alcaligenaceae</taxon>
        <taxon>Alcaligenes</taxon>
    </lineage>
</organism>
<dbReference type="STRING" id="511.UZ73_03875"/>
<feature type="transmembrane region" description="Helical" evidence="6">
    <location>
        <begin position="83"/>
        <end position="102"/>
    </location>
</feature>
<keyword evidence="3 6" id="KW-0812">Transmembrane</keyword>
<gene>
    <name evidence="8" type="ORF">DF183_01005</name>
</gene>
<reference evidence="8 9" key="2">
    <citation type="submission" date="2018-05" db="EMBL/GenBank/DDBJ databases">
        <authorList>
            <person name="Lanie J.A."/>
            <person name="Ng W.-L."/>
            <person name="Kazmierczak K.M."/>
            <person name="Andrzejewski T.M."/>
            <person name="Davidsen T.M."/>
            <person name="Wayne K.J."/>
            <person name="Tettelin H."/>
            <person name="Glass J.I."/>
            <person name="Rusch D."/>
            <person name="Podicherti R."/>
            <person name="Tsui H.-C.T."/>
            <person name="Winkler M.E."/>
        </authorList>
    </citation>
    <scope>NUCLEOTIDE SEQUENCE [LARGE SCALE GENOMIC DNA]</scope>
    <source>
        <strain evidence="8 9">YBY</strain>
    </source>
</reference>
<comment type="subcellular location">
    <subcellularLocation>
        <location evidence="1">Cell membrane</location>
        <topology evidence="1">Multi-pass membrane protein</topology>
    </subcellularLocation>
</comment>
<dbReference type="RefSeq" id="WP_109088218.1">
    <property type="nucleotide sequence ID" value="NZ_QEXO01000001.1"/>
</dbReference>
<evidence type="ECO:0000256" key="1">
    <source>
        <dbReference type="ARBA" id="ARBA00004651"/>
    </source>
</evidence>
<evidence type="ECO:0000256" key="2">
    <source>
        <dbReference type="ARBA" id="ARBA00022475"/>
    </source>
</evidence>
<dbReference type="AlphaFoldDB" id="A0A2U2BMZ3"/>
<keyword evidence="2" id="KW-1003">Cell membrane</keyword>
<name>A0A2U2BMZ3_ALCFA</name>
<protein>
    <recommendedName>
        <fullName evidence="7">Type II secretion system protein GspF domain-containing protein</fullName>
    </recommendedName>
</protein>
<dbReference type="GO" id="GO:0005886">
    <property type="term" value="C:plasma membrane"/>
    <property type="evidence" value="ECO:0007669"/>
    <property type="project" value="UniProtKB-SubCell"/>
</dbReference>
<evidence type="ECO:0000259" key="7">
    <source>
        <dbReference type="Pfam" id="PF00482"/>
    </source>
</evidence>
<feature type="transmembrane region" description="Helical" evidence="6">
    <location>
        <begin position="6"/>
        <end position="22"/>
    </location>
</feature>